<proteinExistence type="predicted"/>
<reference evidence="3" key="2">
    <citation type="journal article" date="2013" name="PLoS Genet.">
        <title>Comparative genome structure, secondary metabolite, and effector coding capacity across Cochliobolus pathogens.</title>
        <authorList>
            <person name="Condon B.J."/>
            <person name="Leng Y."/>
            <person name="Wu D."/>
            <person name="Bushley K.E."/>
            <person name="Ohm R.A."/>
            <person name="Otillar R."/>
            <person name="Martin J."/>
            <person name="Schackwitz W."/>
            <person name="Grimwood J."/>
            <person name="MohdZainudin N."/>
            <person name="Xue C."/>
            <person name="Wang R."/>
            <person name="Manning V.A."/>
            <person name="Dhillon B."/>
            <person name="Tu Z.J."/>
            <person name="Steffenson B.J."/>
            <person name="Salamov A."/>
            <person name="Sun H."/>
            <person name="Lowry S."/>
            <person name="LaButti K."/>
            <person name="Han J."/>
            <person name="Copeland A."/>
            <person name="Lindquist E."/>
            <person name="Barry K."/>
            <person name="Schmutz J."/>
            <person name="Baker S.E."/>
            <person name="Ciuffetti L.M."/>
            <person name="Grigoriev I.V."/>
            <person name="Zhong S."/>
            <person name="Turgeon B.G."/>
        </authorList>
    </citation>
    <scope>NUCLEOTIDE SEQUENCE [LARGE SCALE GENOMIC DNA]</scope>
    <source>
        <strain evidence="3">ND90Pr / ATCC 201652</strain>
    </source>
</reference>
<dbReference type="Proteomes" id="UP000016934">
    <property type="component" value="Unassembled WGS sequence"/>
</dbReference>
<keyword evidence="1" id="KW-0175">Coiled coil</keyword>
<dbReference type="Gene3D" id="3.30.420.10">
    <property type="entry name" value="Ribonuclease H-like superfamily/Ribonuclease H"/>
    <property type="match status" value="1"/>
</dbReference>
<dbReference type="EMBL" id="KB445640">
    <property type="protein sequence ID" value="EMD66564.1"/>
    <property type="molecule type" value="Genomic_DNA"/>
</dbReference>
<dbReference type="OMA" id="QECKKER"/>
<organism evidence="2 3">
    <name type="scientific">Cochliobolus sativus (strain ND90Pr / ATCC 201652)</name>
    <name type="common">Common root rot and spot blotch fungus</name>
    <name type="synonym">Bipolaris sorokiniana</name>
    <dbReference type="NCBI Taxonomy" id="665912"/>
    <lineage>
        <taxon>Eukaryota</taxon>
        <taxon>Fungi</taxon>
        <taxon>Dikarya</taxon>
        <taxon>Ascomycota</taxon>
        <taxon>Pezizomycotina</taxon>
        <taxon>Dothideomycetes</taxon>
        <taxon>Pleosporomycetidae</taxon>
        <taxon>Pleosporales</taxon>
        <taxon>Pleosporineae</taxon>
        <taxon>Pleosporaceae</taxon>
        <taxon>Bipolaris</taxon>
    </lineage>
</organism>
<dbReference type="KEGG" id="bsc:COCSADRAFT_353896"/>
<accession>M2RIL2</accession>
<dbReference type="OrthoDB" id="5410680at2759"/>
<dbReference type="GO" id="GO:0003676">
    <property type="term" value="F:nucleic acid binding"/>
    <property type="evidence" value="ECO:0007669"/>
    <property type="project" value="InterPro"/>
</dbReference>
<protein>
    <recommendedName>
        <fullName evidence="4">Tc1-like transposase DDE domain-containing protein</fullName>
    </recommendedName>
</protein>
<dbReference type="InterPro" id="IPR036397">
    <property type="entry name" value="RNaseH_sf"/>
</dbReference>
<dbReference type="AlphaFoldDB" id="M2RIL2"/>
<sequence>MAPNHDIATRALVVTLKSVAGKSNSEVCYLTGLPESTVRSIYAKAIKRGFEYNASQPITICNAHLEDAPRSGRPTKETEAWTLEDWKNVIWTDETSVVLNHRRGGYRIWRKSDEAFLRSTIRERWKGYSEFMFWGSFSYDKKGPCHCWQPESRKQKEEARKAIEALNQELEAEARAEWELNTGVRRLGLRTKPGKKLTWKFTADTGKLTRSKGNGIDWWRYRAEILIPKLLPFAQECKKERLYTLVQEDKAPSHAHHSQQKVFNIFEVARLLWCGNSPDLNAIECCWPYMKRLTTKKGAPRSKVEAIRAWTKAWDELPQWKIQEWIERIPIHIQNIIRLEGGNEYKEGRRTGKGTEREATAVKAIKINVDNEWEDISK</sequence>
<dbReference type="HOGENOM" id="CLU_038496_0_0_1"/>
<gene>
    <name evidence="2" type="ORF">COCSADRAFT_353896</name>
</gene>
<dbReference type="RefSeq" id="XP_007698027.1">
    <property type="nucleotide sequence ID" value="XM_007699837.1"/>
</dbReference>
<feature type="coiled-coil region" evidence="1">
    <location>
        <begin position="149"/>
        <end position="176"/>
    </location>
</feature>
<evidence type="ECO:0000313" key="3">
    <source>
        <dbReference type="Proteomes" id="UP000016934"/>
    </source>
</evidence>
<evidence type="ECO:0008006" key="4">
    <source>
        <dbReference type="Google" id="ProtNLM"/>
    </source>
</evidence>
<evidence type="ECO:0000313" key="2">
    <source>
        <dbReference type="EMBL" id="EMD66564.1"/>
    </source>
</evidence>
<dbReference type="eggNOG" id="ENOG502SJME">
    <property type="taxonomic scope" value="Eukaryota"/>
</dbReference>
<reference evidence="2 3" key="1">
    <citation type="journal article" date="2012" name="PLoS Pathog.">
        <title>Diverse lifestyles and strategies of plant pathogenesis encoded in the genomes of eighteen Dothideomycetes fungi.</title>
        <authorList>
            <person name="Ohm R.A."/>
            <person name="Feau N."/>
            <person name="Henrissat B."/>
            <person name="Schoch C.L."/>
            <person name="Horwitz B.A."/>
            <person name="Barry K.W."/>
            <person name="Condon B.J."/>
            <person name="Copeland A.C."/>
            <person name="Dhillon B."/>
            <person name="Glaser F."/>
            <person name="Hesse C.N."/>
            <person name="Kosti I."/>
            <person name="LaButti K."/>
            <person name="Lindquist E.A."/>
            <person name="Lucas S."/>
            <person name="Salamov A.A."/>
            <person name="Bradshaw R.E."/>
            <person name="Ciuffetti L."/>
            <person name="Hamelin R.C."/>
            <person name="Kema G.H.J."/>
            <person name="Lawrence C."/>
            <person name="Scott J.A."/>
            <person name="Spatafora J.W."/>
            <person name="Turgeon B.G."/>
            <person name="de Wit P.J.G.M."/>
            <person name="Zhong S."/>
            <person name="Goodwin S.B."/>
            <person name="Grigoriev I.V."/>
        </authorList>
    </citation>
    <scope>NUCLEOTIDE SEQUENCE [LARGE SCALE GENOMIC DNA]</scope>
    <source>
        <strain evidence="3">ND90Pr / ATCC 201652</strain>
    </source>
</reference>
<keyword evidence="3" id="KW-1185">Reference proteome</keyword>
<dbReference type="GeneID" id="19138271"/>
<evidence type="ECO:0000256" key="1">
    <source>
        <dbReference type="SAM" id="Coils"/>
    </source>
</evidence>
<name>M2RIL2_COCSN</name>